<reference evidence="1" key="1">
    <citation type="journal article" date="2020" name="G3 (Bethesda)">
        <title>High-Quality Assemblies for Three Invasive Social Wasps from the &lt;i&gt;Vespula&lt;/i&gt; Genus.</title>
        <authorList>
            <person name="Harrop T.W.R."/>
            <person name="Guhlin J."/>
            <person name="McLaughlin G.M."/>
            <person name="Permina E."/>
            <person name="Stockwell P."/>
            <person name="Gilligan J."/>
            <person name="Le Lec M.F."/>
            <person name="Gruber M.A.M."/>
            <person name="Quinn O."/>
            <person name="Lovegrove M."/>
            <person name="Duncan E.J."/>
            <person name="Remnant E.J."/>
            <person name="Van Eeckhoven J."/>
            <person name="Graham B."/>
            <person name="Knapp R.A."/>
            <person name="Langford K.W."/>
            <person name="Kronenberg Z."/>
            <person name="Press M.O."/>
            <person name="Eacker S.M."/>
            <person name="Wilson-Rankin E.E."/>
            <person name="Purcell J."/>
            <person name="Lester P.J."/>
            <person name="Dearden P.K."/>
        </authorList>
    </citation>
    <scope>NUCLEOTIDE SEQUENCE</scope>
    <source>
        <strain evidence="1">Linc-1</strain>
    </source>
</reference>
<keyword evidence="2" id="KW-1185">Reference proteome</keyword>
<sequence length="145" mass="16162">MMAHPVNRGRLLGRNGNAYSDCVVWGMNTTYQRTSDKTVGHSFGGCGTGNKPDSALRYIFATFIHHTSREVNTNSSTGGNNFSDRTSLLFINETEFPNAYNINNYLLHLRESTLYHLKGDGRNDLTGNVFPIAKIYCKGSEFSNI</sequence>
<dbReference type="AlphaFoldDB" id="A0A834MRJ4"/>
<accession>A0A834MRJ4</accession>
<evidence type="ECO:0000313" key="1">
    <source>
        <dbReference type="EMBL" id="KAF7380328.1"/>
    </source>
</evidence>
<organism evidence="1 2">
    <name type="scientific">Vespula germanica</name>
    <name type="common">German yellow jacket</name>
    <name type="synonym">Paravespula germanica</name>
    <dbReference type="NCBI Taxonomy" id="30212"/>
    <lineage>
        <taxon>Eukaryota</taxon>
        <taxon>Metazoa</taxon>
        <taxon>Ecdysozoa</taxon>
        <taxon>Arthropoda</taxon>
        <taxon>Hexapoda</taxon>
        <taxon>Insecta</taxon>
        <taxon>Pterygota</taxon>
        <taxon>Neoptera</taxon>
        <taxon>Endopterygota</taxon>
        <taxon>Hymenoptera</taxon>
        <taxon>Apocrita</taxon>
        <taxon>Aculeata</taxon>
        <taxon>Vespoidea</taxon>
        <taxon>Vespidae</taxon>
        <taxon>Vespinae</taxon>
        <taxon>Vespula</taxon>
    </lineage>
</organism>
<name>A0A834MRJ4_VESGE</name>
<dbReference type="EMBL" id="JACSDZ010000023">
    <property type="protein sequence ID" value="KAF7380328.1"/>
    <property type="molecule type" value="Genomic_DNA"/>
</dbReference>
<dbReference type="Proteomes" id="UP000617340">
    <property type="component" value="Unassembled WGS sequence"/>
</dbReference>
<comment type="caution">
    <text evidence="1">The sequence shown here is derived from an EMBL/GenBank/DDBJ whole genome shotgun (WGS) entry which is preliminary data.</text>
</comment>
<evidence type="ECO:0000313" key="2">
    <source>
        <dbReference type="Proteomes" id="UP000617340"/>
    </source>
</evidence>
<proteinExistence type="predicted"/>
<gene>
    <name evidence="1" type="ORF">HZH68_016193</name>
</gene>
<protein>
    <submittedName>
        <fullName evidence="1">Uncharacterized protein</fullName>
    </submittedName>
</protein>